<feature type="compositionally biased region" description="Low complexity" evidence="1">
    <location>
        <begin position="31"/>
        <end position="43"/>
    </location>
</feature>
<name>A0A8D6PSB1_9EURY</name>
<dbReference type="KEGG" id="mesg:MLAUSG7_1136"/>
<gene>
    <name evidence="2" type="ORF">MLAUSG7_1136</name>
</gene>
<evidence type="ECO:0000313" key="3">
    <source>
        <dbReference type="Proteomes" id="UP000679213"/>
    </source>
</evidence>
<dbReference type="Proteomes" id="UP000679213">
    <property type="component" value="Chromosome I"/>
</dbReference>
<feature type="region of interest" description="Disordered" evidence="1">
    <location>
        <begin position="31"/>
        <end position="50"/>
    </location>
</feature>
<reference evidence="2 3" key="1">
    <citation type="submission" date="2020-04" db="EMBL/GenBank/DDBJ databases">
        <authorList>
            <consortium name="Genoscope - CEA"/>
            <person name="William W."/>
        </authorList>
    </citation>
    <scope>NUCLEOTIDE SEQUENCE [LARGE SCALE GENOMIC DNA]</scope>
    <source>
        <strain evidence="2 3">SG7</strain>
    </source>
</reference>
<dbReference type="GeneID" id="65883933"/>
<accession>A0A8D6PSB1</accession>
<dbReference type="SUPFAM" id="SSF82171">
    <property type="entry name" value="DPP6 N-terminal domain-like"/>
    <property type="match status" value="1"/>
</dbReference>
<evidence type="ECO:0000256" key="1">
    <source>
        <dbReference type="SAM" id="MobiDB-lite"/>
    </source>
</evidence>
<evidence type="ECO:0000313" key="2">
    <source>
        <dbReference type="EMBL" id="CAB3289262.1"/>
    </source>
</evidence>
<proteinExistence type="predicted"/>
<dbReference type="SUPFAM" id="SSF101908">
    <property type="entry name" value="Putative isomerase YbhE"/>
    <property type="match status" value="1"/>
</dbReference>
<dbReference type="EMBL" id="LR792632">
    <property type="protein sequence ID" value="CAB3289262.1"/>
    <property type="molecule type" value="Genomic_DNA"/>
</dbReference>
<keyword evidence="3" id="KW-1185">Reference proteome</keyword>
<sequence>MSNKVITAFFILFIGVIVVMSGCVSESEVNEQSTESASSTSVSGHEEHNIKNIEESTKNEISSISDLENLYKNTHLGFISNDYIKGLYLWVDNAQWKSDSEDLLYDVYDRVWFYKNGYLYMYDRAGDVLYSYAEEDEKNPYPWFVFRIPYNNVVDFATGGESIAILDSNRNLHLVQYDSDNIMMWPNEKDEEDKSLLNKKIIYFGKIKNDISWNVGGNNLATGTDYDDNYAYYVTWDKHKVWIIGLSAHELNELFENNGIKPEPKTFTFDSEIKNVVVGGHAIYVLTENKLYIFDITQGFENIKETSTTEIPTNARLYVDPGYDKDTLSIYNGKNGKILFIKNGKIDETGELNLKGYDFVGYDSKEFKLFGFKDNKIDVYDVYDVDSMTTEYEGSLSLPEKVKIGYAFIDVGTGKVYTYFWGVDGKYYALVGEINENTEPAVNVETTSEIDETSNYVYETNEYEQTNTYNEDKSYEESETQTYESERSEQSFETETNSKNEIEKNPIESEVKEVFDNFDIENTQIEDLWGVRVHLKKTPDYKNIHDWLQTRTYEPCGLPGLYLAYGNCLIGISEVGESLKVLGEDKEPINKYDVISNIYILPTTPKDFTIGFYSSYNIFMAGKDGNLYLLPYDYGKSCELELNDESIYYTEYPKYITWNIDADGVNWISSYSGDNYYLVAWKGDKLYIFTYTADQLGAENNEIPKVEPSVISLPESITAVYRLPYGRMLIRTDSGLYLYDTDGYYDYGPGKLYTLLKNFPGKTVIEEYNGVDYNGNLVIYNDDKFYWIEIFSKYDENDKNVPIALVYKSDKTFPNVVAFSPMYNTYDEQLIIGYDGKVDIYNVSKVTLYDENGNEKLYLNLTYDMTFNVPFTPEFVYGEDECYCHVHKYEQYIYAWAGNDFYILFGPKHGWF</sequence>
<feature type="compositionally biased region" description="Basic and acidic residues" evidence="1">
    <location>
        <begin position="484"/>
        <end position="500"/>
    </location>
</feature>
<protein>
    <submittedName>
        <fullName evidence="2">Uncharacterized protein</fullName>
    </submittedName>
</protein>
<dbReference type="RefSeq" id="WP_214399488.1">
    <property type="nucleotide sequence ID" value="NZ_LR792632.1"/>
</dbReference>
<dbReference type="AlphaFoldDB" id="A0A8D6PSB1"/>
<dbReference type="PROSITE" id="PS51257">
    <property type="entry name" value="PROKAR_LIPOPROTEIN"/>
    <property type="match status" value="1"/>
</dbReference>
<organism evidence="2 3">
    <name type="scientific">Methanocaldococcus lauensis</name>
    <dbReference type="NCBI Taxonomy" id="2546128"/>
    <lineage>
        <taxon>Archaea</taxon>
        <taxon>Methanobacteriati</taxon>
        <taxon>Methanobacteriota</taxon>
        <taxon>Methanomada group</taxon>
        <taxon>Methanococci</taxon>
        <taxon>Methanococcales</taxon>
        <taxon>Methanocaldococcaceae</taxon>
        <taxon>Methanocaldococcus</taxon>
    </lineage>
</organism>
<feature type="region of interest" description="Disordered" evidence="1">
    <location>
        <begin position="463"/>
        <end position="500"/>
    </location>
</feature>